<feature type="binding site" evidence="8">
    <location>
        <position position="32"/>
    </location>
    <ligand>
        <name>substrate</name>
    </ligand>
</feature>
<evidence type="ECO:0000256" key="4">
    <source>
        <dbReference type="ARBA" id="ARBA00022842"/>
    </source>
</evidence>
<dbReference type="InterPro" id="IPR058240">
    <property type="entry name" value="rSAM_sf"/>
</dbReference>
<dbReference type="Pfam" id="PF04055">
    <property type="entry name" value="Radical_SAM"/>
    <property type="match status" value="1"/>
</dbReference>
<keyword evidence="8" id="KW-0671">Queuosine biosynthesis</keyword>
<evidence type="ECO:0000313" key="11">
    <source>
        <dbReference type="Proteomes" id="UP001596996"/>
    </source>
</evidence>
<sequence length="208" mass="23957">MNNNDPIYAIVEIFQSLQGEGSNTGMPAIFIRFGKCNLACVWCNTDYKHFKKMPLSEIMQKVRSFSAKNIIITGGEPSIQPQIDKLLIALKAENYFIAIESNGLKPIPQAIDYIAVSPKCYYWNKYRQECISKADEVRIVVDEGEDIFAFCEFIEQKINAKYYYLSPCEIRLQMNLLETITLLGRLNQRQSKLKWQLSIQSHKLIGIE</sequence>
<keyword evidence="6 8" id="KW-0411">Iron-sulfur</keyword>
<proteinExistence type="inferred from homology"/>
<feature type="binding site" evidence="8">
    <location>
        <position position="45"/>
    </location>
    <ligand>
        <name>Mg(2+)</name>
        <dbReference type="ChEBI" id="CHEBI:18420"/>
    </ligand>
</feature>
<comment type="pathway">
    <text evidence="8">Purine metabolism; 7-cyano-7-deazaguanine biosynthesis.</text>
</comment>
<keyword evidence="4 8" id="KW-0460">Magnesium</keyword>
<dbReference type="PIRSF" id="PIRSF000370">
    <property type="entry name" value="QueE"/>
    <property type="match status" value="1"/>
</dbReference>
<comment type="subunit">
    <text evidence="8">Homodimer.</text>
</comment>
<comment type="cofactor">
    <cofactor evidence="8">
        <name>S-adenosyl-L-methionine</name>
        <dbReference type="ChEBI" id="CHEBI:59789"/>
    </cofactor>
    <text evidence="8">Binds 1 S-adenosyl-L-methionine per subunit.</text>
</comment>
<name>A0ABW3I8I9_9PAST</name>
<comment type="cofactor">
    <cofactor evidence="8">
        <name>[4Fe-4S] cluster</name>
        <dbReference type="ChEBI" id="CHEBI:49883"/>
    </cofactor>
    <text evidence="8">Binds 1 [4Fe-4S] cluster. The cluster is coordinated with 3 cysteines and an exchangeable S-adenosyl-L-methionine.</text>
</comment>
<dbReference type="SFLD" id="SFLDS00029">
    <property type="entry name" value="Radical_SAM"/>
    <property type="match status" value="1"/>
</dbReference>
<comment type="caution">
    <text evidence="10">The sequence shown here is derived from an EMBL/GenBank/DDBJ whole genome shotgun (WGS) entry which is preliminary data.</text>
</comment>
<dbReference type="CDD" id="cd01335">
    <property type="entry name" value="Radical_SAM"/>
    <property type="match status" value="1"/>
</dbReference>
<dbReference type="SUPFAM" id="SSF102114">
    <property type="entry name" value="Radical SAM enzymes"/>
    <property type="match status" value="1"/>
</dbReference>
<dbReference type="InterPro" id="IPR007197">
    <property type="entry name" value="rSAM"/>
</dbReference>
<keyword evidence="1 8" id="KW-0004">4Fe-4S</keyword>
<evidence type="ECO:0000256" key="8">
    <source>
        <dbReference type="HAMAP-Rule" id="MF_00917"/>
    </source>
</evidence>
<dbReference type="PANTHER" id="PTHR42836:SF1">
    <property type="entry name" value="7-CARBOXY-7-DEAZAGUANINE SYNTHASE"/>
    <property type="match status" value="1"/>
</dbReference>
<evidence type="ECO:0000256" key="2">
    <source>
        <dbReference type="ARBA" id="ARBA00022691"/>
    </source>
</evidence>
<evidence type="ECO:0000259" key="9">
    <source>
        <dbReference type="PROSITE" id="PS51918"/>
    </source>
</evidence>
<keyword evidence="5 8" id="KW-0408">Iron</keyword>
<comment type="cofactor">
    <cofactor evidence="8">
        <name>Mg(2+)</name>
        <dbReference type="ChEBI" id="CHEBI:18420"/>
    </cofactor>
</comment>
<comment type="function">
    <text evidence="8">Catalyzes the complex heterocyclic radical-mediated conversion of 6-carboxy-5,6,7,8-tetrahydropterin (CPH4) to 7-carboxy-7-deazaguanine (CDG), a step common to the biosynthetic pathways of all 7-deazapurine-containing compounds.</text>
</comment>
<dbReference type="EC" id="4.3.99.3" evidence="8"/>
<feature type="domain" description="Radical SAM core" evidence="9">
    <location>
        <begin position="23"/>
        <end position="208"/>
    </location>
</feature>
<feature type="binding site" evidence="8">
    <location>
        <position position="75"/>
    </location>
    <ligand>
        <name>S-adenosyl-L-methionine</name>
        <dbReference type="ChEBI" id="CHEBI:59789"/>
    </ligand>
</feature>
<feature type="binding site" evidence="8">
    <location>
        <position position="73"/>
    </location>
    <ligand>
        <name>substrate</name>
    </ligand>
</feature>
<feature type="binding site" evidence="8">
    <location>
        <position position="43"/>
    </location>
    <ligand>
        <name>[4Fe-4S] cluster</name>
        <dbReference type="ChEBI" id="CHEBI:49883"/>
        <note>4Fe-4S-S-AdoMet</note>
    </ligand>
</feature>
<reference evidence="11" key="1">
    <citation type="journal article" date="2019" name="Int. J. Syst. Evol. Microbiol.">
        <title>The Global Catalogue of Microorganisms (GCM) 10K type strain sequencing project: providing services to taxonomists for standard genome sequencing and annotation.</title>
        <authorList>
            <consortium name="The Broad Institute Genomics Platform"/>
            <consortium name="The Broad Institute Genome Sequencing Center for Infectious Disease"/>
            <person name="Wu L."/>
            <person name="Ma J."/>
        </authorList>
    </citation>
    <scope>NUCLEOTIDE SEQUENCE [LARGE SCALE GENOMIC DNA]</scope>
    <source>
        <strain evidence="11">CCUG 61707</strain>
    </source>
</reference>
<comment type="similarity">
    <text evidence="8">Belongs to the radical SAM superfamily. 7-carboxy-7-deazaguanine synthase family.</text>
</comment>
<feature type="binding site" evidence="8">
    <location>
        <begin position="117"/>
        <end position="119"/>
    </location>
    <ligand>
        <name>S-adenosyl-L-methionine</name>
        <dbReference type="ChEBI" id="CHEBI:59789"/>
    </ligand>
</feature>
<dbReference type="RefSeq" id="WP_380818808.1">
    <property type="nucleotide sequence ID" value="NZ_JBHTJN010000004.1"/>
</dbReference>
<dbReference type="Gene3D" id="3.20.20.70">
    <property type="entry name" value="Aldolase class I"/>
    <property type="match status" value="1"/>
</dbReference>
<keyword evidence="11" id="KW-1185">Reference proteome</keyword>
<accession>A0ABW3I8I9</accession>
<keyword evidence="3 8" id="KW-0479">Metal-binding</keyword>
<protein>
    <recommendedName>
        <fullName evidence="8">7-carboxy-7-deazaguanine synthase</fullName>
        <shortName evidence="8">CDG synthase</shortName>
        <ecNumber evidence="8">4.3.99.3</ecNumber>
    </recommendedName>
    <alternativeName>
        <fullName evidence="8">Queuosine biosynthesis protein QueE</fullName>
    </alternativeName>
</protein>
<feature type="binding site" evidence="8">
    <location>
        <position position="40"/>
    </location>
    <ligand>
        <name>[4Fe-4S] cluster</name>
        <dbReference type="ChEBI" id="CHEBI:49883"/>
        <note>4Fe-4S-S-AdoMet</note>
    </ligand>
</feature>
<dbReference type="InterPro" id="IPR013785">
    <property type="entry name" value="Aldolase_TIM"/>
</dbReference>
<dbReference type="PANTHER" id="PTHR42836">
    <property type="entry name" value="7-CARBOXY-7-DEAZAGUANINE SYNTHASE"/>
    <property type="match status" value="1"/>
</dbReference>
<keyword evidence="7 8" id="KW-0456">Lyase</keyword>
<evidence type="ECO:0000256" key="3">
    <source>
        <dbReference type="ARBA" id="ARBA00022723"/>
    </source>
</evidence>
<gene>
    <name evidence="8" type="primary">queE</name>
    <name evidence="10" type="ORF">ACFQ02_02430</name>
</gene>
<evidence type="ECO:0000313" key="10">
    <source>
        <dbReference type="EMBL" id="MFD0965719.1"/>
    </source>
</evidence>
<dbReference type="HAMAP" id="MF_00917">
    <property type="entry name" value="QueE"/>
    <property type="match status" value="1"/>
</dbReference>
<feature type="binding site" evidence="8">
    <location>
        <begin position="17"/>
        <end position="19"/>
    </location>
    <ligand>
        <name>substrate</name>
    </ligand>
</feature>
<evidence type="ECO:0000256" key="1">
    <source>
        <dbReference type="ARBA" id="ARBA00022485"/>
    </source>
</evidence>
<feature type="binding site" evidence="8">
    <location>
        <position position="36"/>
    </location>
    <ligand>
        <name>[4Fe-4S] cluster</name>
        <dbReference type="ChEBI" id="CHEBI:49883"/>
        <note>4Fe-4S-S-AdoMet</note>
    </ligand>
</feature>
<dbReference type="PROSITE" id="PS51918">
    <property type="entry name" value="RADICAL_SAM"/>
    <property type="match status" value="1"/>
</dbReference>
<dbReference type="Proteomes" id="UP001596996">
    <property type="component" value="Unassembled WGS sequence"/>
</dbReference>
<organism evidence="10 11">
    <name type="scientific">Seminibacterium arietis</name>
    <dbReference type="NCBI Taxonomy" id="1173502"/>
    <lineage>
        <taxon>Bacteria</taxon>
        <taxon>Pseudomonadati</taxon>
        <taxon>Pseudomonadota</taxon>
        <taxon>Gammaproteobacteria</taxon>
        <taxon>Pasteurellales</taxon>
        <taxon>Pasteurellaceae</taxon>
        <taxon>Seminibacterium</taxon>
    </lineage>
</organism>
<dbReference type="EMBL" id="JBHTJN010000004">
    <property type="protein sequence ID" value="MFD0965719.1"/>
    <property type="molecule type" value="Genomic_DNA"/>
</dbReference>
<comment type="caution">
    <text evidence="8">Lacks conserved residue(s) required for the propagation of feature annotation.</text>
</comment>
<evidence type="ECO:0000256" key="6">
    <source>
        <dbReference type="ARBA" id="ARBA00023014"/>
    </source>
</evidence>
<evidence type="ECO:0000256" key="7">
    <source>
        <dbReference type="ARBA" id="ARBA00023239"/>
    </source>
</evidence>
<dbReference type="InterPro" id="IPR024924">
    <property type="entry name" value="7-CO-7-deazaguanine_synth-like"/>
</dbReference>
<comment type="catalytic activity">
    <reaction evidence="8">
        <text>6-carboxy-5,6,7,8-tetrahydropterin + H(+) = 7-carboxy-7-carbaguanine + NH4(+)</text>
        <dbReference type="Rhea" id="RHEA:27974"/>
        <dbReference type="ChEBI" id="CHEBI:15378"/>
        <dbReference type="ChEBI" id="CHEBI:28938"/>
        <dbReference type="ChEBI" id="CHEBI:61032"/>
        <dbReference type="ChEBI" id="CHEBI:61036"/>
        <dbReference type="EC" id="4.3.99.3"/>
    </reaction>
</comment>
<evidence type="ECO:0000256" key="5">
    <source>
        <dbReference type="ARBA" id="ARBA00023004"/>
    </source>
</evidence>
<keyword evidence="2 8" id="KW-0949">S-adenosyl-L-methionine</keyword>